<dbReference type="PANTHER" id="PTHR16092">
    <property type="entry name" value="SEC3/SYNTAXIN-RELATED"/>
    <property type="match status" value="1"/>
</dbReference>
<dbReference type="Proteomes" id="UP000824540">
    <property type="component" value="Unassembled WGS sequence"/>
</dbReference>
<dbReference type="GO" id="GO:0006893">
    <property type="term" value="P:Golgi to plasma membrane transport"/>
    <property type="evidence" value="ECO:0007669"/>
    <property type="project" value="TreeGrafter"/>
</dbReference>
<dbReference type="AlphaFoldDB" id="A0A8T2MW48"/>
<accession>A0A8T2MW48</accession>
<evidence type="ECO:0000259" key="2">
    <source>
        <dbReference type="SMART" id="SM01313"/>
    </source>
</evidence>
<comment type="caution">
    <text evidence="3">The sequence shown here is derived from an EMBL/GenBank/DDBJ whole genome shotgun (WGS) entry which is preliminary data.</text>
</comment>
<protein>
    <recommendedName>
        <fullName evidence="2">Exocyst complex component Sec3 PIP2-binding N-terminal domain-containing protein</fullName>
    </recommendedName>
</protein>
<dbReference type="InterPro" id="IPR028258">
    <property type="entry name" value="Sec3-PIP2_bind"/>
</dbReference>
<dbReference type="GO" id="GO:0006887">
    <property type="term" value="P:exocytosis"/>
    <property type="evidence" value="ECO:0007669"/>
    <property type="project" value="TreeGrafter"/>
</dbReference>
<evidence type="ECO:0000313" key="3">
    <source>
        <dbReference type="EMBL" id="KAG9331893.1"/>
    </source>
</evidence>
<proteinExistence type="predicted"/>
<dbReference type="SMART" id="SM01313">
    <property type="entry name" value="Sec3-PIP2_bind"/>
    <property type="match status" value="1"/>
</dbReference>
<dbReference type="GO" id="GO:0005886">
    <property type="term" value="C:plasma membrane"/>
    <property type="evidence" value="ECO:0007669"/>
    <property type="project" value="TreeGrafter"/>
</dbReference>
<sequence>MTAIKHALQRDIFTPSDERLLSIVNVCKAGKKKKNCFLCATVTTERPVQVKVVKVKKSDKGDFYKRQLAWELRDLTEVDAKDANKVRDNTHSLTHTHTHTHTQSLTHLRSFSTPPSLPLCPAGESGV</sequence>
<gene>
    <name evidence="3" type="ORF">JZ751_016631</name>
</gene>
<dbReference type="Gene3D" id="2.30.29.90">
    <property type="match status" value="1"/>
</dbReference>
<evidence type="ECO:0000256" key="1">
    <source>
        <dbReference type="SAM" id="MobiDB-lite"/>
    </source>
</evidence>
<name>A0A8T2MW48_9TELE</name>
<dbReference type="CDD" id="cd14683">
    <property type="entry name" value="PH-EXOC1"/>
    <property type="match status" value="1"/>
</dbReference>
<reference evidence="3" key="1">
    <citation type="thesis" date="2021" institute="BYU ScholarsArchive" country="Provo, UT, USA">
        <title>Applications of and Algorithms for Genome Assembly and Genomic Analyses with an Emphasis on Marine Teleosts.</title>
        <authorList>
            <person name="Pickett B.D."/>
        </authorList>
    </citation>
    <scope>NUCLEOTIDE SEQUENCE</scope>
    <source>
        <strain evidence="3">HI-2016</strain>
    </source>
</reference>
<dbReference type="GO" id="GO:0005546">
    <property type="term" value="F:phosphatidylinositol-4,5-bisphosphate binding"/>
    <property type="evidence" value="ECO:0007669"/>
    <property type="project" value="TreeGrafter"/>
</dbReference>
<organism evidence="3 4">
    <name type="scientific">Albula glossodonta</name>
    <name type="common">roundjaw bonefish</name>
    <dbReference type="NCBI Taxonomy" id="121402"/>
    <lineage>
        <taxon>Eukaryota</taxon>
        <taxon>Metazoa</taxon>
        <taxon>Chordata</taxon>
        <taxon>Craniata</taxon>
        <taxon>Vertebrata</taxon>
        <taxon>Euteleostomi</taxon>
        <taxon>Actinopterygii</taxon>
        <taxon>Neopterygii</taxon>
        <taxon>Teleostei</taxon>
        <taxon>Albuliformes</taxon>
        <taxon>Albulidae</taxon>
        <taxon>Albula</taxon>
    </lineage>
</organism>
<dbReference type="GO" id="GO:0000145">
    <property type="term" value="C:exocyst"/>
    <property type="evidence" value="ECO:0007669"/>
    <property type="project" value="TreeGrafter"/>
</dbReference>
<dbReference type="PANTHER" id="PTHR16092:SF14">
    <property type="entry name" value="EXOCYST COMPLEX COMPONENT 1 ISOFORM X1"/>
    <property type="match status" value="1"/>
</dbReference>
<feature type="region of interest" description="Disordered" evidence="1">
    <location>
        <begin position="94"/>
        <end position="127"/>
    </location>
</feature>
<evidence type="ECO:0000313" key="4">
    <source>
        <dbReference type="Proteomes" id="UP000824540"/>
    </source>
</evidence>
<dbReference type="Pfam" id="PF15277">
    <property type="entry name" value="Sec3-PIP2_bind"/>
    <property type="match status" value="1"/>
</dbReference>
<keyword evidence="4" id="KW-1185">Reference proteome</keyword>
<feature type="domain" description="Exocyst complex component Sec3 PIP2-binding N-terminal" evidence="2">
    <location>
        <begin position="31"/>
        <end position="112"/>
    </location>
</feature>
<dbReference type="OrthoDB" id="27109at2759"/>
<dbReference type="EMBL" id="JAFBMS010000278">
    <property type="protein sequence ID" value="KAG9331893.1"/>
    <property type="molecule type" value="Genomic_DNA"/>
</dbReference>